<gene>
    <name evidence="1" type="ORF">H4S07_006714</name>
</gene>
<name>A0ACC1KT67_9FUNG</name>
<keyword evidence="2" id="KW-1185">Reference proteome</keyword>
<feature type="non-terminal residue" evidence="1">
    <location>
        <position position="357"/>
    </location>
</feature>
<evidence type="ECO:0000313" key="2">
    <source>
        <dbReference type="Proteomes" id="UP001140096"/>
    </source>
</evidence>
<reference evidence="1" key="1">
    <citation type="submission" date="2022-07" db="EMBL/GenBank/DDBJ databases">
        <title>Phylogenomic reconstructions and comparative analyses of Kickxellomycotina fungi.</title>
        <authorList>
            <person name="Reynolds N.K."/>
            <person name="Stajich J.E."/>
            <person name="Barry K."/>
            <person name="Grigoriev I.V."/>
            <person name="Crous P."/>
            <person name="Smith M.E."/>
        </authorList>
    </citation>
    <scope>NUCLEOTIDE SEQUENCE</scope>
    <source>
        <strain evidence="1">CBS 102833</strain>
    </source>
</reference>
<protein>
    <submittedName>
        <fullName evidence="1">Uncharacterized protein</fullName>
    </submittedName>
</protein>
<dbReference type="EMBL" id="JANBUP010004220">
    <property type="protein sequence ID" value="KAJ2794592.1"/>
    <property type="molecule type" value="Genomic_DNA"/>
</dbReference>
<comment type="caution">
    <text evidence="1">The sequence shown here is derived from an EMBL/GenBank/DDBJ whole genome shotgun (WGS) entry which is preliminary data.</text>
</comment>
<accession>A0ACC1KT67</accession>
<sequence length="357" mass="38427">AASFRELALAQDARIGGLEERVRALQEELAGVRAELASDARTHSRRRSEARGWATSPRAPPVPQIPLPKTPADVDLQQQQQQHRRAASLTAKLRRQAPIPFPIAAATASTNEILPASTGASSPPPDSMYSQSSGLSDKSAGAMMRRLSGWVRAAATATTTRQPSRPRVEPPAEDVDGDWTFLDRTLSPGFEQATITSTVTSAATSTASPSLRVGRRPLSLWPSRGLINVSPPMVPVLQPVLQPPPLPALEQQQGAVGDAAELAAGFAFDGVADIEREQARVDERAKRRAQAVADIEGKYSALAQRLDKIQLIANTCENARDGDATLRRISSELGVLMTRRSRAPRPHASSPMRHRPI</sequence>
<proteinExistence type="predicted"/>
<feature type="non-terminal residue" evidence="1">
    <location>
        <position position="1"/>
    </location>
</feature>
<evidence type="ECO:0000313" key="1">
    <source>
        <dbReference type="EMBL" id="KAJ2794592.1"/>
    </source>
</evidence>
<dbReference type="Proteomes" id="UP001140096">
    <property type="component" value="Unassembled WGS sequence"/>
</dbReference>
<organism evidence="1 2">
    <name type="scientific">Coemansia furcata</name>
    <dbReference type="NCBI Taxonomy" id="417177"/>
    <lineage>
        <taxon>Eukaryota</taxon>
        <taxon>Fungi</taxon>
        <taxon>Fungi incertae sedis</taxon>
        <taxon>Zoopagomycota</taxon>
        <taxon>Kickxellomycotina</taxon>
        <taxon>Kickxellomycetes</taxon>
        <taxon>Kickxellales</taxon>
        <taxon>Kickxellaceae</taxon>
        <taxon>Coemansia</taxon>
    </lineage>
</organism>